<dbReference type="RefSeq" id="WP_060918097.1">
    <property type="nucleotide sequence ID" value="NZ_KQ960081.1"/>
</dbReference>
<name>A0A134A9J5_9FUSO</name>
<protein>
    <submittedName>
        <fullName evidence="3">Initiator RepB protein</fullName>
    </submittedName>
</protein>
<organism evidence="3 4">
    <name type="scientific">Leptotrichia wadei</name>
    <dbReference type="NCBI Taxonomy" id="157687"/>
    <lineage>
        <taxon>Bacteria</taxon>
        <taxon>Fusobacteriati</taxon>
        <taxon>Fusobacteriota</taxon>
        <taxon>Fusobacteriia</taxon>
        <taxon>Fusobacteriales</taxon>
        <taxon>Leptotrichiaceae</taxon>
        <taxon>Leptotrichia</taxon>
    </lineage>
</organism>
<dbReference type="InterPro" id="IPR000525">
    <property type="entry name" value="Initiator_Rep_WH1"/>
</dbReference>
<evidence type="ECO:0000313" key="4">
    <source>
        <dbReference type="Proteomes" id="UP000070483"/>
    </source>
</evidence>
<evidence type="ECO:0000259" key="2">
    <source>
        <dbReference type="Pfam" id="PF01051"/>
    </source>
</evidence>
<dbReference type="EMBL" id="LSDD01000099">
    <property type="protein sequence ID" value="KXB64403.1"/>
    <property type="molecule type" value="Genomic_DNA"/>
</dbReference>
<keyword evidence="4" id="KW-1185">Reference proteome</keyword>
<dbReference type="GO" id="GO:0003887">
    <property type="term" value="F:DNA-directed DNA polymerase activity"/>
    <property type="evidence" value="ECO:0007669"/>
    <property type="project" value="InterPro"/>
</dbReference>
<reference evidence="4" key="1">
    <citation type="submission" date="2016-01" db="EMBL/GenBank/DDBJ databases">
        <authorList>
            <person name="Mitreva M."/>
            <person name="Pepin K.H."/>
            <person name="Mihindukulasuriya K.A."/>
            <person name="Fulton R."/>
            <person name="Fronick C."/>
            <person name="O'Laughlin M."/>
            <person name="Miner T."/>
            <person name="Herter B."/>
            <person name="Rosa B.A."/>
            <person name="Cordes M."/>
            <person name="Tomlinson C."/>
            <person name="Wollam A."/>
            <person name="Palsikar V.B."/>
            <person name="Mardis E.R."/>
            <person name="Wilson R.K."/>
        </authorList>
    </citation>
    <scope>NUCLEOTIDE SEQUENCE [LARGE SCALE GENOMIC DNA]</scope>
    <source>
        <strain evidence="4">KA00185</strain>
    </source>
</reference>
<feature type="domain" description="Initiator Rep protein WH1" evidence="2">
    <location>
        <begin position="4"/>
        <end position="148"/>
    </location>
</feature>
<sequence>MNEIVKYHNNFNSVALKNFNGVEIDLLMAICSKLKNEDINEIKLEFSDLRRMINSKHRGELRFIQNLEQMYKKLLNLSIRIETEDKITNFILFTKYEILKKQKIIIIKINEEFKFLLNKLINNFTRFELNEFISLKSNYSKEIYRRLKQFKHTGIWKIKMNNFRELLNIPEKYRMSEIDKKVLKISMEELNKYFNNFKIIKIKKGRKIEFLEFKFIPEKKYNEKVESSDRELSFPDETKKIETTPKKVLRVVEAFPEVKKEKNLTLKERIEKEIGILKNGIQSNTSLLIGLMEDPKRSLDNPVIVTVRKKLVEKNSKLTKLEKFYSLDDDKIDENMKEKIENLLKSGAES</sequence>
<dbReference type="OrthoDB" id="82218at2"/>
<dbReference type="AlphaFoldDB" id="A0A134A9J5"/>
<evidence type="ECO:0000313" key="3">
    <source>
        <dbReference type="EMBL" id="KXB64403.1"/>
    </source>
</evidence>
<evidence type="ECO:0000256" key="1">
    <source>
        <dbReference type="ARBA" id="ARBA00038283"/>
    </source>
</evidence>
<proteinExistence type="inferred from homology"/>
<dbReference type="GO" id="GO:0006270">
    <property type="term" value="P:DNA replication initiation"/>
    <property type="evidence" value="ECO:0007669"/>
    <property type="project" value="InterPro"/>
</dbReference>
<dbReference type="InterPro" id="IPR036390">
    <property type="entry name" value="WH_DNA-bd_sf"/>
</dbReference>
<accession>A0A134A9J5</accession>
<dbReference type="Proteomes" id="UP000070483">
    <property type="component" value="Unassembled WGS sequence"/>
</dbReference>
<gene>
    <name evidence="3" type="ORF">HMPREF3180_01407</name>
</gene>
<comment type="similarity">
    <text evidence="1">Belongs to the initiator RepB protein family.</text>
</comment>
<dbReference type="PATRIC" id="fig|157687.3.peg.1403"/>
<dbReference type="SUPFAM" id="SSF46785">
    <property type="entry name" value="Winged helix' DNA-binding domain"/>
    <property type="match status" value="2"/>
</dbReference>
<dbReference type="InterPro" id="IPR036388">
    <property type="entry name" value="WH-like_DNA-bd_sf"/>
</dbReference>
<dbReference type="Gene3D" id="1.10.10.10">
    <property type="entry name" value="Winged helix-like DNA-binding domain superfamily/Winged helix DNA-binding domain"/>
    <property type="match status" value="2"/>
</dbReference>
<dbReference type="STRING" id="157687.HMPREF3180_01407"/>
<comment type="caution">
    <text evidence="3">The sequence shown here is derived from an EMBL/GenBank/DDBJ whole genome shotgun (WGS) entry which is preliminary data.</text>
</comment>
<dbReference type="Pfam" id="PF21205">
    <property type="entry name" value="Rep3_C"/>
    <property type="match status" value="1"/>
</dbReference>
<dbReference type="Pfam" id="PF01051">
    <property type="entry name" value="Rep3_N"/>
    <property type="match status" value="1"/>
</dbReference>